<accession>G8ZW94</accession>
<name>G8ZW94_TORDE</name>
<dbReference type="GeneID" id="11501190"/>
<dbReference type="InParanoid" id="G8ZW94"/>
<dbReference type="Proteomes" id="UP000005627">
    <property type="component" value="Chromosome 6"/>
</dbReference>
<dbReference type="AlphaFoldDB" id="G8ZW94"/>
<dbReference type="OrthoDB" id="4063705at2759"/>
<dbReference type="RefSeq" id="XP_003682099.1">
    <property type="nucleotide sequence ID" value="XM_003682051.1"/>
</dbReference>
<proteinExistence type="predicted"/>
<dbReference type="FunCoup" id="G8ZW94">
    <property type="interactions" value="19"/>
</dbReference>
<protein>
    <submittedName>
        <fullName evidence="2">Uncharacterized protein</fullName>
    </submittedName>
</protein>
<sequence length="363" mass="40814">MNRIRNLIGHQRSGTTSDQQDSNEQQPVAINNDVDDQSTVFGDQSDEIPDTVTLNTVVSGSLTIGDFQRQGFVNRCPTFNAARTMPLAYVLLTKGFFCFPSEKAYEKFLDNNRTFNTLDTNEGLGIPLFHAISAGVIKTMFNRHAPIMRIYKYMIIDTDTEKPPKDGTLVAQDGSKMLYKYLFCTIYQELMNDYSRVEHKFVFSGETAPENIVLANYVLTRGTDTKMQGLNLRWYGTTGFASPFGASVLKLLVLDDGMPSMMDQCKLEEFEEYSKSYKGRSLGKLPIWATYSDKCSTMIPKKRSLRLAEFNVGETGRECSRGIIDIPIETQALACMCMVLHDFESRKDRRGGGAMVLPAVPFI</sequence>
<evidence type="ECO:0000256" key="1">
    <source>
        <dbReference type="SAM" id="MobiDB-lite"/>
    </source>
</evidence>
<reference evidence="2 3" key="1">
    <citation type="journal article" date="2011" name="Proc. Natl. Acad. Sci. U.S.A.">
        <title>Evolutionary erosion of yeast sex chromosomes by mating-type switching accidents.</title>
        <authorList>
            <person name="Gordon J.L."/>
            <person name="Armisen D."/>
            <person name="Proux-Wera E."/>
            <person name="Oheigeartaigh S.S."/>
            <person name="Byrne K.P."/>
            <person name="Wolfe K.H."/>
        </authorList>
    </citation>
    <scope>NUCLEOTIDE SEQUENCE [LARGE SCALE GENOMIC DNA]</scope>
    <source>
        <strain evidence="3">ATCC 10662 / CBS 1146 / NBRC 0425 / NCYC 2629 / NRRL Y-866</strain>
    </source>
</reference>
<feature type="region of interest" description="Disordered" evidence="1">
    <location>
        <begin position="1"/>
        <end position="24"/>
    </location>
</feature>
<dbReference type="EMBL" id="HE616747">
    <property type="protein sequence ID" value="CCE92888.1"/>
    <property type="molecule type" value="Genomic_DNA"/>
</dbReference>
<evidence type="ECO:0000313" key="3">
    <source>
        <dbReference type="Proteomes" id="UP000005627"/>
    </source>
</evidence>
<organism evidence="2 3">
    <name type="scientific">Torulaspora delbrueckii</name>
    <name type="common">Yeast</name>
    <name type="synonym">Candida colliculosa</name>
    <dbReference type="NCBI Taxonomy" id="4950"/>
    <lineage>
        <taxon>Eukaryota</taxon>
        <taxon>Fungi</taxon>
        <taxon>Dikarya</taxon>
        <taxon>Ascomycota</taxon>
        <taxon>Saccharomycotina</taxon>
        <taxon>Saccharomycetes</taxon>
        <taxon>Saccharomycetales</taxon>
        <taxon>Saccharomycetaceae</taxon>
        <taxon>Torulaspora</taxon>
    </lineage>
</organism>
<keyword evidence="3" id="KW-1185">Reference proteome</keyword>
<dbReference type="KEGG" id="tdl:TDEL_0F00770"/>
<feature type="compositionally biased region" description="Polar residues" evidence="1">
    <location>
        <begin position="12"/>
        <end position="24"/>
    </location>
</feature>
<gene>
    <name evidence="2" type="primary">TDEL0F00770</name>
    <name evidence="2" type="ORF">TDEL_0F00770</name>
</gene>
<dbReference type="eggNOG" id="ENOG502QR9U">
    <property type="taxonomic scope" value="Eukaryota"/>
</dbReference>
<evidence type="ECO:0000313" key="2">
    <source>
        <dbReference type="EMBL" id="CCE92888.1"/>
    </source>
</evidence>
<dbReference type="HOGENOM" id="CLU_065220_0_0_1"/>